<keyword evidence="1" id="KW-1195">Viral transcription</keyword>
<keyword evidence="1" id="KW-0238">DNA-binding</keyword>
<keyword evidence="1" id="KW-0808">Transferase</keyword>
<evidence type="ECO:0000313" key="2">
    <source>
        <dbReference type="EMBL" id="CAB4133444.1"/>
    </source>
</evidence>
<protein>
    <recommendedName>
        <fullName evidence="1">RNA polymerase sigma-like factor</fullName>
    </recommendedName>
    <alternativeName>
        <fullName evidence="1">Promoter specificity factor</fullName>
    </alternativeName>
</protein>
<gene>
    <name evidence="2" type="ORF">UFOVP250_184</name>
</gene>
<keyword evidence="1" id="KW-0731">Sigma factor</keyword>
<sequence length="195" mass="22895">MTAVKPIKKQKHYINNPDFLAALNDYKIKCSEAQAKGKDDPPIPNYIGECWMKIAEGLSHKPNFINYTYRDEMISDGIENCLMYFRNFNPDKSNNPFAYFTQIIYFAFLRRIQKEKKQLYVKYKATEQMGILDEFELMEFEDGTTKQFELYDNITEFIGNFEEAKNKKKAIKKPKGLESFLDDVEEVIEELGGEE</sequence>
<comment type="caution">
    <text evidence="1">Lacks conserved residue(s) required for the propagation of feature annotation.</text>
</comment>
<dbReference type="HAMAP" id="MF_04164">
    <property type="entry name" value="T4_Sigma_like_factor"/>
    <property type="match status" value="1"/>
</dbReference>
<name>A0A6J5LFT9_9CAUD</name>
<proteinExistence type="inferred from homology"/>
<dbReference type="GO" id="GO:0003677">
    <property type="term" value="F:DNA binding"/>
    <property type="evidence" value="ECO:0007669"/>
    <property type="project" value="UniProtKB-UniRule"/>
</dbReference>
<keyword evidence="1" id="KW-0804">Transcription</keyword>
<dbReference type="GO" id="GO:0019086">
    <property type="term" value="P:late viral transcription"/>
    <property type="evidence" value="ECO:0007669"/>
    <property type="project" value="UniProtKB-UniRule"/>
</dbReference>
<comment type="subunit">
    <text evidence="1">Interacts with the host RNA polymerase catalytic core formed by RpoA, RpoB, RpoC and RpoZ to form the RNAP-gp55 holoenzyme. Part of the transcription activation complex containing host RNAP, the viral RNA polymerase sigma-like factor, the late transcription coactivator, and the sliding clamp. Interacts with the terminase large subunit; this interaction may load the terminase onto DNA for packaging.</text>
</comment>
<keyword evidence="1" id="KW-0805">Transcription regulation</keyword>
<accession>A0A6J5LFT9</accession>
<organism evidence="2">
    <name type="scientific">uncultured Caudovirales phage</name>
    <dbReference type="NCBI Taxonomy" id="2100421"/>
    <lineage>
        <taxon>Viruses</taxon>
        <taxon>Duplodnaviria</taxon>
        <taxon>Heunggongvirae</taxon>
        <taxon>Uroviricota</taxon>
        <taxon>Caudoviricetes</taxon>
        <taxon>Peduoviridae</taxon>
        <taxon>Maltschvirus</taxon>
        <taxon>Maltschvirus maltsch</taxon>
    </lineage>
</organism>
<comment type="similarity">
    <text evidence="1">Belongs to the Tevenvirinae RNA polymerase sigma-like factor family.</text>
</comment>
<comment type="function">
    <text evidence="1">Plays a role in the transcription of the viral late genes by acting as a late promoter recognition subunit. Associates with host RNA polymerase (RNAP) core and thus replaces the host sigma-70/rpoD subunit in the complex. May also play a role in DNA packaging by interacting with the terminase subunit gp17.</text>
</comment>
<feature type="site" description="Interaction with host RNAP" evidence="1">
    <location>
        <position position="76"/>
    </location>
</feature>
<feature type="site" description="Interaction with host RNAP" evidence="1">
    <location>
        <position position="72"/>
    </location>
</feature>
<feature type="site" description="Interaction with host RNAP" evidence="1">
    <location>
        <position position="79"/>
    </location>
</feature>
<dbReference type="GO" id="GO:0016779">
    <property type="term" value="F:nucleotidyltransferase activity"/>
    <property type="evidence" value="ECO:0007669"/>
    <property type="project" value="UniProtKB-KW"/>
</dbReference>
<dbReference type="EMBL" id="LR796270">
    <property type="protein sequence ID" value="CAB4133444.1"/>
    <property type="molecule type" value="Genomic_DNA"/>
</dbReference>
<dbReference type="GO" id="GO:0016987">
    <property type="term" value="F:sigma factor activity"/>
    <property type="evidence" value="ECO:0007669"/>
    <property type="project" value="UniProtKB-UniRule"/>
</dbReference>
<reference evidence="2" key="1">
    <citation type="submission" date="2020-04" db="EMBL/GenBank/DDBJ databases">
        <authorList>
            <person name="Chiriac C."/>
            <person name="Salcher M."/>
            <person name="Ghai R."/>
            <person name="Kavagutti S V."/>
        </authorList>
    </citation>
    <scope>NUCLEOTIDE SEQUENCE</scope>
</reference>
<feature type="DNA-binding region" evidence="1">
    <location>
        <position position="116"/>
    </location>
</feature>
<evidence type="ECO:0000256" key="1">
    <source>
        <dbReference type="HAMAP-Rule" id="MF_04164"/>
    </source>
</evidence>
<keyword evidence="1" id="KW-0945">Host-virus interaction</keyword>
<keyword evidence="1" id="KW-0548">Nucleotidyltransferase</keyword>
<dbReference type="InterPro" id="IPR046386">
    <property type="entry name" value="T4_sigma-like_factor"/>
</dbReference>